<dbReference type="Gene3D" id="2.60.40.10">
    <property type="entry name" value="Immunoglobulins"/>
    <property type="match status" value="3"/>
</dbReference>
<dbReference type="InterPro" id="IPR044016">
    <property type="entry name" value="Big_13"/>
</dbReference>
<keyword evidence="2" id="KW-1133">Transmembrane helix</keyword>
<dbReference type="Pfam" id="PF19077">
    <property type="entry name" value="Big_13"/>
    <property type="match status" value="3"/>
</dbReference>
<feature type="compositionally biased region" description="Low complexity" evidence="1">
    <location>
        <begin position="902"/>
        <end position="994"/>
    </location>
</feature>
<dbReference type="RefSeq" id="WP_285734189.1">
    <property type="nucleotide sequence ID" value="NZ_BSSA01000002.1"/>
</dbReference>
<feature type="compositionally biased region" description="Low complexity" evidence="1">
    <location>
        <begin position="1032"/>
        <end position="1110"/>
    </location>
</feature>
<gene>
    <name evidence="5" type="ORF">Kpho02_11320</name>
</gene>
<feature type="compositionally biased region" description="Pro residues" evidence="1">
    <location>
        <begin position="886"/>
        <end position="901"/>
    </location>
</feature>
<dbReference type="EMBL" id="BSSA01000002">
    <property type="protein sequence ID" value="GLW68833.1"/>
    <property type="molecule type" value="Genomic_DNA"/>
</dbReference>
<feature type="compositionally biased region" description="Pro residues" evidence="1">
    <location>
        <begin position="1015"/>
        <end position="1031"/>
    </location>
</feature>
<dbReference type="Proteomes" id="UP001165041">
    <property type="component" value="Unassembled WGS sequence"/>
</dbReference>
<feature type="region of interest" description="Disordered" evidence="1">
    <location>
        <begin position="750"/>
        <end position="1129"/>
    </location>
</feature>
<evidence type="ECO:0000313" key="6">
    <source>
        <dbReference type="Proteomes" id="UP001165041"/>
    </source>
</evidence>
<feature type="region of interest" description="Disordered" evidence="1">
    <location>
        <begin position="716"/>
        <end position="735"/>
    </location>
</feature>
<feature type="domain" description="Bacterial Ig-like" evidence="3">
    <location>
        <begin position="470"/>
        <end position="545"/>
    </location>
</feature>
<dbReference type="Pfam" id="PF20009">
    <property type="entry name" value="GEVED"/>
    <property type="match status" value="1"/>
</dbReference>
<feature type="region of interest" description="Disordered" evidence="1">
    <location>
        <begin position="277"/>
        <end position="347"/>
    </location>
</feature>
<feature type="domain" description="GEVED" evidence="4">
    <location>
        <begin position="377"/>
        <end position="448"/>
    </location>
</feature>
<dbReference type="GO" id="GO:0005975">
    <property type="term" value="P:carbohydrate metabolic process"/>
    <property type="evidence" value="ECO:0007669"/>
    <property type="project" value="UniProtKB-ARBA"/>
</dbReference>
<name>A0A9W6Q5D5_9ACTN</name>
<dbReference type="NCBIfam" id="NF033510">
    <property type="entry name" value="Ca_tandemer"/>
    <property type="match status" value="2"/>
</dbReference>
<evidence type="ECO:0000259" key="3">
    <source>
        <dbReference type="Pfam" id="PF19077"/>
    </source>
</evidence>
<feature type="compositionally biased region" description="Pro residues" evidence="1">
    <location>
        <begin position="295"/>
        <end position="308"/>
    </location>
</feature>
<feature type="compositionally biased region" description="Low complexity" evidence="1">
    <location>
        <begin position="750"/>
        <end position="829"/>
    </location>
</feature>
<protein>
    <recommendedName>
        <fullName evidence="7">Bacterial Ig-like domain-containing protein</fullName>
    </recommendedName>
</protein>
<dbReference type="InterPro" id="IPR045474">
    <property type="entry name" value="GEVED"/>
</dbReference>
<evidence type="ECO:0000256" key="1">
    <source>
        <dbReference type="SAM" id="MobiDB-lite"/>
    </source>
</evidence>
<evidence type="ECO:0000259" key="4">
    <source>
        <dbReference type="Pfam" id="PF20009"/>
    </source>
</evidence>
<feature type="region of interest" description="Disordered" evidence="1">
    <location>
        <begin position="1"/>
        <end position="26"/>
    </location>
</feature>
<feature type="domain" description="Bacterial Ig-like" evidence="3">
    <location>
        <begin position="560"/>
        <end position="643"/>
    </location>
</feature>
<keyword evidence="2" id="KW-0472">Membrane</keyword>
<feature type="compositionally biased region" description="Low complexity" evidence="1">
    <location>
        <begin position="837"/>
        <end position="885"/>
    </location>
</feature>
<keyword evidence="2" id="KW-0812">Transmembrane</keyword>
<evidence type="ECO:0000313" key="5">
    <source>
        <dbReference type="EMBL" id="GLW68833.1"/>
    </source>
</evidence>
<proteinExistence type="predicted"/>
<comment type="caution">
    <text evidence="5">The sequence shown here is derived from an EMBL/GenBank/DDBJ whole genome shotgun (WGS) entry which is preliminary data.</text>
</comment>
<evidence type="ECO:0008006" key="7">
    <source>
        <dbReference type="Google" id="ProtNLM"/>
    </source>
</evidence>
<dbReference type="InterPro" id="IPR013783">
    <property type="entry name" value="Ig-like_fold"/>
</dbReference>
<organism evidence="5 6">
    <name type="scientific">Kitasatospora phosalacinea</name>
    <dbReference type="NCBI Taxonomy" id="2065"/>
    <lineage>
        <taxon>Bacteria</taxon>
        <taxon>Bacillati</taxon>
        <taxon>Actinomycetota</taxon>
        <taxon>Actinomycetes</taxon>
        <taxon>Kitasatosporales</taxon>
        <taxon>Streptomycetaceae</taxon>
        <taxon>Kitasatospora</taxon>
    </lineage>
</organism>
<feature type="domain" description="Bacterial Ig-like" evidence="3">
    <location>
        <begin position="659"/>
        <end position="739"/>
    </location>
</feature>
<feature type="region of interest" description="Disordered" evidence="1">
    <location>
        <begin position="86"/>
        <end position="107"/>
    </location>
</feature>
<sequence length="1165" mass="114170">MCRQFPHRAPAPDARPADRDRPRPRIGRRTAALIATGLLTGALTPPSAAQQTPDTWSTDRRAVLPSGLAVQFDYAAVPGVSVDAAPGRLADRPGGGSPYTDGIHPGDPAETFLAAERRPRADGSWRTLGTLQLSFSRPVRNPRLHVSGLAGTATSKDGSTTTDTRLTVTGGSPAAPALVGRTGWHGWTVGSGELAPDPGADAAPDGSGTLELAGTVSTVSLRVEQRSTAENGSTTPPAPLRQAYTVTLDEGLGSAPQAYGNVSHLVSDLFLGQDAATSANRTRPGLAQSVEEPLQPGPPASPPPPSPDAGPVAPSVELDGGEGRRSPWASPPPPMLQPGRAEYQGADPTLHFPAETAVGRYYHLDVPVNPGGGPAVLAGWVDFDHNGRFDPLERVQADVPAGADHAALEWQVPAGAASGDTWVRLRLARNGSQLVVPGGFADSGQVVDQKVGLSIGAAKPQVGLPVPGTTTRETRPEFRGDGALAGAAVAVQENGTTLCTARAGNDGSWSCRPDRPLDEGTHTLVPVETTRSGMVLRGDEFRLTVRTTPPTAPVLTLPAYTNDPGLLLTGLGEPGSTVTVTVTADGTGRDGGELCSTAVAADGTWSCLPVENLDDGRYQLTPHAVDGAGNRSDGKAVALTVDTATPDRPRLTSPGSGELLHTARPRLTGRAEPGTTVTVTAATGHGDERTTACSAVTAPDGTWSCTPTHDLAPGDLTLLPTATDPAGNGTPGDPVQVRVAATATGTATGTASASASASVSSSPSAVPSAEVSASPSASASAVPSPSPSPSVSASPSAEASPSASASPTGGASSGSAGPSASASAVGVPSAPVPPEVLPIVVPLPGDPAGAAASPSPSAAVSASASAAASSGSAGPSGSASAVGVPSAPPEPDVTAPVPPEVLPIVVPLPGDLSGAAASPSPSPSPSASAAASASASAVGVPPVPVLPIVVPLPGDPSGAVASPASGPSASASVSASPSPGPSVSASASASSTPSEGRAEPALTLPVPDRGTSPATTPPPAATPPAGTPSPVVPSSTRRASAAATVLSASPSPSPSASSSSVPSPAAPPSASASVLPSAPAGAPGPGAAEEGDGPAADDAGDADAPAVADASPRKVAGPPPDAVAAAHRAAATGWRGLACGALLLAAAVGLLTRRVFGRGSGTRRR</sequence>
<feature type="transmembrane region" description="Helical" evidence="2">
    <location>
        <begin position="1134"/>
        <end position="1156"/>
    </location>
</feature>
<evidence type="ECO:0000256" key="2">
    <source>
        <dbReference type="SAM" id="Phobius"/>
    </source>
</evidence>
<dbReference type="AlphaFoldDB" id="A0A9W6Q5D5"/>
<accession>A0A9W6Q5D5</accession>
<reference evidence="5" key="1">
    <citation type="submission" date="2023-02" db="EMBL/GenBank/DDBJ databases">
        <title>Kitasatospora phosalacinea NBRC 14627.</title>
        <authorList>
            <person name="Ichikawa N."/>
            <person name="Sato H."/>
            <person name="Tonouchi N."/>
        </authorList>
    </citation>
    <scope>NUCLEOTIDE SEQUENCE</scope>
    <source>
        <strain evidence="5">NBRC 14627</strain>
    </source>
</reference>